<keyword evidence="3" id="KW-1185">Reference proteome</keyword>
<feature type="transmembrane region" description="Helical" evidence="1">
    <location>
        <begin position="62"/>
        <end position="81"/>
    </location>
</feature>
<organism evidence="2 3">
    <name type="scientific">Klebsiella huaxiensis</name>
    <dbReference type="NCBI Taxonomy" id="2153354"/>
    <lineage>
        <taxon>Bacteria</taxon>
        <taxon>Pseudomonadati</taxon>
        <taxon>Pseudomonadota</taxon>
        <taxon>Gammaproteobacteria</taxon>
        <taxon>Enterobacterales</taxon>
        <taxon>Enterobacteriaceae</taxon>
        <taxon>Klebsiella/Raoultella group</taxon>
        <taxon>Klebsiella</taxon>
    </lineage>
</organism>
<dbReference type="Proteomes" id="UP001075001">
    <property type="component" value="Unassembled WGS sequence"/>
</dbReference>
<evidence type="ECO:0008006" key="4">
    <source>
        <dbReference type="Google" id="ProtNLM"/>
    </source>
</evidence>
<sequence>MEEAQDNITKKWHHLLFDIRRSVRYHNRRRAFYDRLDQFSNMLSVMLGSTAIYGVLEQSWKTVALVALGLVTGLSAINLVLGSSQRARLHFDLARQFVELEKAMMKAAPSEEKITEFTDKRLTIEMDEPPVLRVLDALCYNEQLRAMNYPNSEMVSIGWFQRKMAPFIDVHSDQLRKIGQKSQQPQQQN</sequence>
<evidence type="ECO:0000256" key="1">
    <source>
        <dbReference type="SAM" id="Phobius"/>
    </source>
</evidence>
<keyword evidence="1" id="KW-1133">Transmembrane helix</keyword>
<dbReference type="EMBL" id="JAPQEX020000001">
    <property type="protein sequence ID" value="MDG1641976.1"/>
    <property type="molecule type" value="Genomic_DNA"/>
</dbReference>
<keyword evidence="1" id="KW-0472">Membrane</keyword>
<comment type="caution">
    <text evidence="2">The sequence shown here is derived from an EMBL/GenBank/DDBJ whole genome shotgun (WGS) entry which is preliminary data.</text>
</comment>
<name>A0ABT6E9A7_9ENTR</name>
<protein>
    <recommendedName>
        <fullName evidence="4">SMODS and SLOG-associating 2TM effector domain-containing protein</fullName>
    </recommendedName>
</protein>
<proteinExistence type="predicted"/>
<keyword evidence="1" id="KW-0812">Transmembrane</keyword>
<reference evidence="2" key="1">
    <citation type="submission" date="2023-03" db="EMBL/GenBank/DDBJ databases">
        <title>identification of new KPC variant in Klebsiella huaxiensis from the Hospital Sewage Samples in China.</title>
        <authorList>
            <person name="Wu Y."/>
        </authorList>
    </citation>
    <scope>NUCLEOTIDE SEQUENCE</scope>
    <source>
        <strain evidence="2">ZR-9</strain>
    </source>
</reference>
<dbReference type="RefSeq" id="WP_227628097.1">
    <property type="nucleotide sequence ID" value="NZ_JAPQEX020000001.1"/>
</dbReference>
<evidence type="ECO:0000313" key="2">
    <source>
        <dbReference type="EMBL" id="MDG1641976.1"/>
    </source>
</evidence>
<gene>
    <name evidence="2" type="ORF">OXR69_008835</name>
</gene>
<feature type="transmembrane region" description="Helical" evidence="1">
    <location>
        <begin position="39"/>
        <end position="56"/>
    </location>
</feature>
<evidence type="ECO:0000313" key="3">
    <source>
        <dbReference type="Proteomes" id="UP001075001"/>
    </source>
</evidence>
<accession>A0ABT6E9A7</accession>